<dbReference type="EMBL" id="AAOW01000009">
    <property type="protein sequence ID" value="EAR61227.1"/>
    <property type="molecule type" value="Genomic_DNA"/>
</dbReference>
<feature type="transmembrane region" description="Helical" evidence="1">
    <location>
        <begin position="74"/>
        <end position="94"/>
    </location>
</feature>
<dbReference type="OrthoDB" id="7060663at2"/>
<reference evidence="3 4" key="1">
    <citation type="submission" date="2006-02" db="EMBL/GenBank/DDBJ databases">
        <authorList>
            <person name="Pinhassi J."/>
            <person name="Pedros-Alio C."/>
            <person name="Ferriera S."/>
            <person name="Johnson J."/>
            <person name="Kravitz S."/>
            <person name="Halpern A."/>
            <person name="Remington K."/>
            <person name="Beeson K."/>
            <person name="Tran B."/>
            <person name="Rogers Y.-H."/>
            <person name="Friedman R."/>
            <person name="Venter J.C."/>
        </authorList>
    </citation>
    <scope>NUCLEOTIDE SEQUENCE [LARGE SCALE GENOMIC DNA]</scope>
    <source>
        <strain evidence="3 4">MED92</strain>
    </source>
</reference>
<keyword evidence="1" id="KW-0812">Transmembrane</keyword>
<comment type="caution">
    <text evidence="3">The sequence shown here is derived from an EMBL/GenBank/DDBJ whole genome shotgun (WGS) entry which is preliminary data.</text>
</comment>
<feature type="domain" description="DUF4234" evidence="2">
    <location>
        <begin position="32"/>
        <end position="128"/>
    </location>
</feature>
<feature type="transmembrane region" description="Helical" evidence="1">
    <location>
        <begin position="100"/>
        <end position="120"/>
    </location>
</feature>
<dbReference type="AlphaFoldDB" id="A0A7U8GRC5"/>
<evidence type="ECO:0000313" key="3">
    <source>
        <dbReference type="EMBL" id="EAR61227.1"/>
    </source>
</evidence>
<name>A0A7U8GRC5_NEPCE</name>
<keyword evidence="1" id="KW-0472">Membrane</keyword>
<evidence type="ECO:0000256" key="1">
    <source>
        <dbReference type="SAM" id="Phobius"/>
    </source>
</evidence>
<organism evidence="3 4">
    <name type="scientific">Neptuniibacter caesariensis</name>
    <dbReference type="NCBI Taxonomy" id="207954"/>
    <lineage>
        <taxon>Bacteria</taxon>
        <taxon>Pseudomonadati</taxon>
        <taxon>Pseudomonadota</taxon>
        <taxon>Gammaproteobacteria</taxon>
        <taxon>Oceanospirillales</taxon>
        <taxon>Oceanospirillaceae</taxon>
        <taxon>Neptuniibacter</taxon>
    </lineage>
</organism>
<keyword evidence="1" id="KW-1133">Transmembrane helix</keyword>
<accession>A0A7U8GRC5</accession>
<keyword evidence="4" id="KW-1185">Reference proteome</keyword>
<dbReference type="InterPro" id="IPR025328">
    <property type="entry name" value="DUF4234"/>
</dbReference>
<dbReference type="RefSeq" id="WP_007019971.1">
    <property type="nucleotide sequence ID" value="NZ_CH724125.1"/>
</dbReference>
<evidence type="ECO:0000313" key="4">
    <source>
        <dbReference type="Proteomes" id="UP000002171"/>
    </source>
</evidence>
<feature type="transmembrane region" description="Helical" evidence="1">
    <location>
        <begin position="31"/>
        <end position="53"/>
    </location>
</feature>
<evidence type="ECO:0000259" key="2">
    <source>
        <dbReference type="Pfam" id="PF14018"/>
    </source>
</evidence>
<protein>
    <recommendedName>
        <fullName evidence="2">DUF4234 domain-containing protein</fullName>
    </recommendedName>
</protein>
<proteinExistence type="predicted"/>
<dbReference type="Proteomes" id="UP000002171">
    <property type="component" value="Unassembled WGS sequence"/>
</dbReference>
<gene>
    <name evidence="3" type="ORF">MED92_10889</name>
</gene>
<dbReference type="Pfam" id="PF14018">
    <property type="entry name" value="DUF4234"/>
    <property type="match status" value="1"/>
</dbReference>
<sequence>MTELAENPYSAPESNLEKPLHSGDMSVFPRFSTWAVFGLSIITFGIYAAYWLYSRTNKLNSITDNKISQGFITTALVLYAASILVQFAPFIIGFESVATLMSISPLISLAVFVVWIVWAFKFRNRLNEITNSAGKPTWAGPILTFFFQTFYLSYKVNQNIDVQKSLNS</sequence>